<reference evidence="1 2" key="1">
    <citation type="submission" date="2019-02" db="EMBL/GenBank/DDBJ databases">
        <title>Deep-cultivation of Planctomycetes and their phenomic and genomic characterization uncovers novel biology.</title>
        <authorList>
            <person name="Wiegand S."/>
            <person name="Jogler M."/>
            <person name="Boedeker C."/>
            <person name="Pinto D."/>
            <person name="Vollmers J."/>
            <person name="Rivas-Marin E."/>
            <person name="Kohn T."/>
            <person name="Peeters S.H."/>
            <person name="Heuer A."/>
            <person name="Rast P."/>
            <person name="Oberbeckmann S."/>
            <person name="Bunk B."/>
            <person name="Jeske O."/>
            <person name="Meyerdierks A."/>
            <person name="Storesund J.E."/>
            <person name="Kallscheuer N."/>
            <person name="Luecker S."/>
            <person name="Lage O.M."/>
            <person name="Pohl T."/>
            <person name="Merkel B.J."/>
            <person name="Hornburger P."/>
            <person name="Mueller R.-W."/>
            <person name="Bruemmer F."/>
            <person name="Labrenz M."/>
            <person name="Spormann A.M."/>
            <person name="Op Den Camp H."/>
            <person name="Overmann J."/>
            <person name="Amann R."/>
            <person name="Jetten M.S.M."/>
            <person name="Mascher T."/>
            <person name="Medema M.H."/>
            <person name="Devos D.P."/>
            <person name="Kaster A.-K."/>
            <person name="Ovreas L."/>
            <person name="Rohde M."/>
            <person name="Galperin M.Y."/>
            <person name="Jogler C."/>
        </authorList>
    </citation>
    <scope>NUCLEOTIDE SEQUENCE [LARGE SCALE GENOMIC DNA]</scope>
    <source>
        <strain evidence="1 2">CA13</strain>
    </source>
</reference>
<evidence type="ECO:0000313" key="2">
    <source>
        <dbReference type="Proteomes" id="UP000315010"/>
    </source>
</evidence>
<dbReference type="AlphaFoldDB" id="A0A5C5Z876"/>
<dbReference type="EMBL" id="SJPJ01000001">
    <property type="protein sequence ID" value="TWT83438.1"/>
    <property type="molecule type" value="Genomic_DNA"/>
</dbReference>
<sequence>MTYQVTVTFNEAFESETFRRECDNDAKVTEKHLSPWP</sequence>
<evidence type="ECO:0000313" key="1">
    <source>
        <dbReference type="EMBL" id="TWT83438.1"/>
    </source>
</evidence>
<protein>
    <submittedName>
        <fullName evidence="1">Uncharacterized protein</fullName>
    </submittedName>
</protein>
<dbReference type="Proteomes" id="UP000315010">
    <property type="component" value="Unassembled WGS sequence"/>
</dbReference>
<accession>A0A5C5Z876</accession>
<organism evidence="1 2">
    <name type="scientific">Novipirellula herctigrandis</name>
    <dbReference type="NCBI Taxonomy" id="2527986"/>
    <lineage>
        <taxon>Bacteria</taxon>
        <taxon>Pseudomonadati</taxon>
        <taxon>Planctomycetota</taxon>
        <taxon>Planctomycetia</taxon>
        <taxon>Pirellulales</taxon>
        <taxon>Pirellulaceae</taxon>
        <taxon>Novipirellula</taxon>
    </lineage>
</organism>
<gene>
    <name evidence="1" type="ORF">CA13_49030</name>
</gene>
<comment type="caution">
    <text evidence="1">The sequence shown here is derived from an EMBL/GenBank/DDBJ whole genome shotgun (WGS) entry which is preliminary data.</text>
</comment>
<name>A0A5C5Z876_9BACT</name>
<proteinExistence type="predicted"/>
<keyword evidence="2" id="KW-1185">Reference proteome</keyword>